<dbReference type="InterPro" id="IPR040038">
    <property type="entry name" value="TIPIN/Csm3/Swi3"/>
</dbReference>
<dbReference type="GO" id="GO:0006974">
    <property type="term" value="P:DNA damage response"/>
    <property type="evidence" value="ECO:0007669"/>
    <property type="project" value="UniProtKB-KW"/>
</dbReference>
<evidence type="ECO:0000256" key="5">
    <source>
        <dbReference type="ARBA" id="ARBA00022880"/>
    </source>
</evidence>
<dbReference type="GO" id="GO:0031298">
    <property type="term" value="C:replication fork protection complex"/>
    <property type="evidence" value="ECO:0007669"/>
    <property type="project" value="TreeGrafter"/>
</dbReference>
<feature type="compositionally biased region" description="Polar residues" evidence="9">
    <location>
        <begin position="221"/>
        <end position="234"/>
    </location>
</feature>
<evidence type="ECO:0000313" key="11">
    <source>
        <dbReference type="EMBL" id="CDR43263.1"/>
    </source>
</evidence>
<dbReference type="Pfam" id="PF07962">
    <property type="entry name" value="Swi3"/>
    <property type="match status" value="1"/>
</dbReference>
<dbReference type="GO" id="GO:0003677">
    <property type="term" value="F:DNA binding"/>
    <property type="evidence" value="ECO:0007669"/>
    <property type="project" value="TreeGrafter"/>
</dbReference>
<feature type="region of interest" description="Disordered" evidence="9">
    <location>
        <begin position="197"/>
        <end position="283"/>
    </location>
</feature>
<dbReference type="OrthoDB" id="437078at2759"/>
<dbReference type="PhylomeDB" id="A0A061B6D0"/>
<dbReference type="GO" id="GO:0000076">
    <property type="term" value="P:DNA replication checkpoint signaling"/>
    <property type="evidence" value="ECO:0007669"/>
    <property type="project" value="UniProtKB-UniRule"/>
</dbReference>
<sequence>MSNLNNLPESQQDNVDDVLGLNINVDQDSNLVPIKPLRVSRPRYLKDTHLTSIRGLPYLRKSAKNRLRKTLNHKNEYKNLTNFLSFYQIWGHNLFPKAKFPDFVEMCSTAGKERTVKFMRRSFIDEDLGIMQDEERREMYVLNTDMSVGRDGDDGSARIDVVERAPVQQNEDIEDVPDEEFAWMDMDRARGEIEKKAAEKETQTAYAAEENQTGSALRKTTPPTGAQDPNSSTLAFDDDNDDFDDDDDDDLFAAVGTTTQKKPQSTSTQEEPPMDELDSTNFEDQYADEMDFLREQGL</sequence>
<gene>
    <name evidence="11" type="ORF">CYFA0S_11e02718g</name>
</gene>
<dbReference type="PANTHER" id="PTHR13220">
    <property type="entry name" value="TIMELESS INTERACTING-RELATED"/>
    <property type="match status" value="1"/>
</dbReference>
<protein>
    <recommendedName>
        <fullName evidence="8">Chromosome segregation in meiosis protein</fullName>
    </recommendedName>
</protein>
<evidence type="ECO:0000256" key="9">
    <source>
        <dbReference type="SAM" id="MobiDB-lite"/>
    </source>
</evidence>
<name>A0A061B6D0_CYBFA</name>
<proteinExistence type="inferred from homology"/>
<evidence type="ECO:0000256" key="7">
    <source>
        <dbReference type="ARBA" id="ARBA00023306"/>
    </source>
</evidence>
<dbReference type="GO" id="GO:0043111">
    <property type="term" value="P:replication fork arrest"/>
    <property type="evidence" value="ECO:0007669"/>
    <property type="project" value="TreeGrafter"/>
</dbReference>
<feature type="compositionally biased region" description="Acidic residues" evidence="9">
    <location>
        <begin position="236"/>
        <end position="251"/>
    </location>
</feature>
<keyword evidence="4 8" id="KW-0227">DNA damage</keyword>
<evidence type="ECO:0000256" key="8">
    <source>
        <dbReference type="RuleBase" id="RU366049"/>
    </source>
</evidence>
<reference evidence="11" key="1">
    <citation type="journal article" date="2014" name="Genome Announc.">
        <title>Genome sequence of the yeast Cyberlindnera fabianii (Hansenula fabianii).</title>
        <authorList>
            <person name="Freel K.C."/>
            <person name="Sarilar V."/>
            <person name="Neuveglise C."/>
            <person name="Devillers H."/>
            <person name="Friedrich A."/>
            <person name="Schacherer J."/>
        </authorList>
    </citation>
    <scope>NUCLEOTIDE SEQUENCE</scope>
    <source>
        <strain evidence="11">YJS4271</strain>
    </source>
</reference>
<keyword evidence="7 8" id="KW-0131">Cell cycle</keyword>
<evidence type="ECO:0000256" key="2">
    <source>
        <dbReference type="ARBA" id="ARBA00006075"/>
    </source>
</evidence>
<evidence type="ECO:0000259" key="10">
    <source>
        <dbReference type="Pfam" id="PF07962"/>
    </source>
</evidence>
<keyword evidence="5" id="KW-0236">DNA replication inhibitor</keyword>
<comment type="subunit">
    <text evidence="3">Component of the fork protection complex (FPC) consisting of TOF1 and CSM3.</text>
</comment>
<dbReference type="EMBL" id="LK052896">
    <property type="protein sequence ID" value="CDR43263.1"/>
    <property type="molecule type" value="Genomic_DNA"/>
</dbReference>
<comment type="subcellular location">
    <subcellularLocation>
        <location evidence="1 8">Nucleus</location>
    </subcellularLocation>
</comment>
<comment type="similarity">
    <text evidence="2 8">Belongs to the CSM3 family.</text>
</comment>
<feature type="domain" description="Chromosome segregation in meiosis protein 3" evidence="10">
    <location>
        <begin position="45"/>
        <end position="126"/>
    </location>
</feature>
<dbReference type="AlphaFoldDB" id="A0A061B6D0"/>
<dbReference type="VEuPathDB" id="FungiDB:BON22_2928"/>
<evidence type="ECO:0000256" key="4">
    <source>
        <dbReference type="ARBA" id="ARBA00022763"/>
    </source>
</evidence>
<evidence type="ECO:0000256" key="3">
    <source>
        <dbReference type="ARBA" id="ARBA00011217"/>
    </source>
</evidence>
<evidence type="ECO:0000256" key="1">
    <source>
        <dbReference type="ARBA" id="ARBA00004123"/>
    </source>
</evidence>
<feature type="compositionally biased region" description="Low complexity" evidence="9">
    <location>
        <begin position="257"/>
        <end position="269"/>
    </location>
</feature>
<dbReference type="PANTHER" id="PTHR13220:SF11">
    <property type="entry name" value="TIMELESS-INTERACTING PROTEIN"/>
    <property type="match status" value="1"/>
</dbReference>
<dbReference type="GO" id="GO:0031297">
    <property type="term" value="P:replication fork processing"/>
    <property type="evidence" value="ECO:0007669"/>
    <property type="project" value="UniProtKB-UniRule"/>
</dbReference>
<accession>A0A061B6D0</accession>
<keyword evidence="6 8" id="KW-0539">Nucleus</keyword>
<comment type="function">
    <text evidence="8">Plays an important role in the control of DNA replication and the maintenance of replication fork stability.</text>
</comment>
<dbReference type="InterPro" id="IPR012923">
    <property type="entry name" value="Csm3"/>
</dbReference>
<evidence type="ECO:0000256" key="6">
    <source>
        <dbReference type="ARBA" id="ARBA00023242"/>
    </source>
</evidence>
<organism evidence="11">
    <name type="scientific">Cyberlindnera fabianii</name>
    <name type="common">Yeast</name>
    <name type="synonym">Hansenula fabianii</name>
    <dbReference type="NCBI Taxonomy" id="36022"/>
    <lineage>
        <taxon>Eukaryota</taxon>
        <taxon>Fungi</taxon>
        <taxon>Dikarya</taxon>
        <taxon>Ascomycota</taxon>
        <taxon>Saccharomycotina</taxon>
        <taxon>Saccharomycetes</taxon>
        <taxon>Phaffomycetales</taxon>
        <taxon>Phaffomycetaceae</taxon>
        <taxon>Cyberlindnera</taxon>
    </lineage>
</organism>